<comment type="caution">
    <text evidence="16">The sequence shown here is derived from an EMBL/GenBank/DDBJ whole genome shotgun (WGS) entry which is preliminary data.</text>
</comment>
<evidence type="ECO:0000256" key="1">
    <source>
        <dbReference type="ARBA" id="ARBA00004245"/>
    </source>
</evidence>
<dbReference type="InterPro" id="IPR017441">
    <property type="entry name" value="Protein_kinase_ATP_BS"/>
</dbReference>
<evidence type="ECO:0000259" key="15">
    <source>
        <dbReference type="PROSITE" id="PS51456"/>
    </source>
</evidence>
<comment type="caution">
    <text evidence="12">Lacks conserved residue(s) required for the propagation of feature annotation.</text>
</comment>
<gene>
    <name evidence="16" type="ORF">Cfor_04668</name>
</gene>
<evidence type="ECO:0000256" key="13">
    <source>
        <dbReference type="PROSITE-ProRule" id="PRU10141"/>
    </source>
</evidence>
<evidence type="ECO:0000259" key="14">
    <source>
        <dbReference type="PROSITE" id="PS50011"/>
    </source>
</evidence>
<dbReference type="GO" id="GO:0042995">
    <property type="term" value="C:cell projection"/>
    <property type="evidence" value="ECO:0007669"/>
    <property type="project" value="UniProtKB-SubCell"/>
</dbReference>
<dbReference type="Proteomes" id="UP000502823">
    <property type="component" value="Unassembled WGS sequence"/>
</dbReference>
<keyword evidence="5 13" id="KW-0547">Nucleotide-binding</keyword>
<dbReference type="EMBL" id="BLKM01010242">
    <property type="protein sequence ID" value="GFG29554.1"/>
    <property type="molecule type" value="Genomic_DNA"/>
</dbReference>
<proteinExistence type="inferred from homology"/>
<dbReference type="Gene3D" id="3.40.850.10">
    <property type="entry name" value="Kinesin motor domain"/>
    <property type="match status" value="1"/>
</dbReference>
<evidence type="ECO:0000256" key="6">
    <source>
        <dbReference type="ARBA" id="ARBA00022840"/>
    </source>
</evidence>
<evidence type="ECO:0000313" key="16">
    <source>
        <dbReference type="EMBL" id="GFG29554.1"/>
    </source>
</evidence>
<evidence type="ECO:0000256" key="3">
    <source>
        <dbReference type="ARBA" id="ARBA00022490"/>
    </source>
</evidence>
<evidence type="ECO:0000256" key="7">
    <source>
        <dbReference type="ARBA" id="ARBA00023123"/>
    </source>
</evidence>
<keyword evidence="4" id="KW-0677">Repeat</keyword>
<keyword evidence="17" id="KW-1185">Reference proteome</keyword>
<accession>A0A6L2PAX8</accession>
<dbReference type="SUPFAM" id="SSF52540">
    <property type="entry name" value="P-loop containing nucleoside triphosphate hydrolases"/>
    <property type="match status" value="1"/>
</dbReference>
<evidence type="ECO:0008006" key="18">
    <source>
        <dbReference type="Google" id="ProtNLM"/>
    </source>
</evidence>
<dbReference type="GO" id="GO:0004674">
    <property type="term" value="F:protein serine/threonine kinase activity"/>
    <property type="evidence" value="ECO:0007669"/>
    <property type="project" value="TreeGrafter"/>
</dbReference>
<keyword evidence="7 12" id="KW-0518">Myosin</keyword>
<reference evidence="17" key="1">
    <citation type="submission" date="2020-01" db="EMBL/GenBank/DDBJ databases">
        <title>Draft genome sequence of the Termite Coptotermes fromosanus.</title>
        <authorList>
            <person name="Itakura S."/>
            <person name="Yosikawa Y."/>
            <person name="Umezawa K."/>
        </authorList>
    </citation>
    <scope>NUCLEOTIDE SEQUENCE [LARGE SCALE GENOMIC DNA]</scope>
</reference>
<dbReference type="InterPro" id="IPR027417">
    <property type="entry name" value="P-loop_NTPase"/>
</dbReference>
<keyword evidence="3" id="KW-0963">Cytoplasm</keyword>
<evidence type="ECO:0000256" key="11">
    <source>
        <dbReference type="ARBA" id="ARBA00023273"/>
    </source>
</evidence>
<keyword evidence="9 12" id="KW-0009">Actin-binding</keyword>
<dbReference type="GO" id="GO:0000146">
    <property type="term" value="F:microfilament motor activity"/>
    <property type="evidence" value="ECO:0007669"/>
    <property type="project" value="TreeGrafter"/>
</dbReference>
<evidence type="ECO:0000256" key="12">
    <source>
        <dbReference type="PROSITE-ProRule" id="PRU00782"/>
    </source>
</evidence>
<dbReference type="Gene3D" id="1.10.510.10">
    <property type="entry name" value="Transferase(Phosphotransferase) domain 1"/>
    <property type="match status" value="1"/>
</dbReference>
<feature type="domain" description="Myosin motor" evidence="15">
    <location>
        <begin position="326"/>
        <end position="380"/>
    </location>
</feature>
<dbReference type="SUPFAM" id="SSF56112">
    <property type="entry name" value="Protein kinase-like (PK-like)"/>
    <property type="match status" value="1"/>
</dbReference>
<keyword evidence="6 13" id="KW-0067">ATP-binding</keyword>
<evidence type="ECO:0000256" key="10">
    <source>
        <dbReference type="ARBA" id="ARBA00023212"/>
    </source>
</evidence>
<dbReference type="PROSITE" id="PS50011">
    <property type="entry name" value="PROTEIN_KINASE_DOM"/>
    <property type="match status" value="1"/>
</dbReference>
<dbReference type="OrthoDB" id="8957712at2759"/>
<evidence type="ECO:0000256" key="5">
    <source>
        <dbReference type="ARBA" id="ARBA00022741"/>
    </source>
</evidence>
<dbReference type="AlphaFoldDB" id="A0A6L2PAX8"/>
<dbReference type="InterPro" id="IPR011009">
    <property type="entry name" value="Kinase-like_dom_sf"/>
</dbReference>
<keyword evidence="10" id="KW-0206">Cytoskeleton</keyword>
<dbReference type="InterPro" id="IPR052409">
    <property type="entry name" value="Myosin-III_kinase_activity"/>
</dbReference>
<evidence type="ECO:0000256" key="4">
    <source>
        <dbReference type="ARBA" id="ARBA00022737"/>
    </source>
</evidence>
<feature type="domain" description="Protein kinase" evidence="14">
    <location>
        <begin position="5"/>
        <end position="275"/>
    </location>
</feature>
<comment type="subcellular location">
    <subcellularLocation>
        <location evidence="2">Cell projection</location>
    </subcellularLocation>
    <subcellularLocation>
        <location evidence="1">Cytoplasm</location>
        <location evidence="1">Cytoskeleton</location>
    </subcellularLocation>
</comment>
<dbReference type="InterPro" id="IPR001609">
    <property type="entry name" value="Myosin_head_motor_dom-like"/>
</dbReference>
<evidence type="ECO:0000256" key="8">
    <source>
        <dbReference type="ARBA" id="ARBA00023175"/>
    </source>
</evidence>
<organism evidence="16 17">
    <name type="scientific">Coptotermes formosanus</name>
    <name type="common">Formosan subterranean termite</name>
    <dbReference type="NCBI Taxonomy" id="36987"/>
    <lineage>
        <taxon>Eukaryota</taxon>
        <taxon>Metazoa</taxon>
        <taxon>Ecdysozoa</taxon>
        <taxon>Arthropoda</taxon>
        <taxon>Hexapoda</taxon>
        <taxon>Insecta</taxon>
        <taxon>Pterygota</taxon>
        <taxon>Neoptera</taxon>
        <taxon>Polyneoptera</taxon>
        <taxon>Dictyoptera</taxon>
        <taxon>Blattodea</taxon>
        <taxon>Blattoidea</taxon>
        <taxon>Termitoidae</taxon>
        <taxon>Rhinotermitidae</taxon>
        <taxon>Coptotermes</taxon>
    </lineage>
</organism>
<protein>
    <recommendedName>
        <fullName evidence="18">Protein kinase domain-containing protein</fullName>
    </recommendedName>
</protein>
<keyword evidence="11" id="KW-0966">Cell projection</keyword>
<dbReference type="PANTHER" id="PTHR46256">
    <property type="entry name" value="AGAP011099-PA"/>
    <property type="match status" value="1"/>
</dbReference>
<dbReference type="GO" id="GO:0030832">
    <property type="term" value="P:regulation of actin filament length"/>
    <property type="evidence" value="ECO:0007669"/>
    <property type="project" value="TreeGrafter"/>
</dbReference>
<dbReference type="PROSITE" id="PS00107">
    <property type="entry name" value="PROTEIN_KINASE_ATP"/>
    <property type="match status" value="1"/>
</dbReference>
<comment type="similarity">
    <text evidence="12">Belongs to the TRAFAC class myosin-kinesin ATPase superfamily. Myosin family.</text>
</comment>
<dbReference type="GO" id="GO:0005524">
    <property type="term" value="F:ATP binding"/>
    <property type="evidence" value="ECO:0007669"/>
    <property type="project" value="UniProtKB-UniRule"/>
</dbReference>
<evidence type="ECO:0000313" key="17">
    <source>
        <dbReference type="Proteomes" id="UP000502823"/>
    </source>
</evidence>
<feature type="binding site" evidence="13">
    <location>
        <position position="35"/>
    </location>
    <ligand>
        <name>ATP</name>
        <dbReference type="ChEBI" id="CHEBI:30616"/>
    </ligand>
</feature>
<evidence type="ECO:0000256" key="9">
    <source>
        <dbReference type="ARBA" id="ARBA00023203"/>
    </source>
</evidence>
<dbReference type="PROSITE" id="PS51456">
    <property type="entry name" value="MYOSIN_MOTOR"/>
    <property type="match status" value="1"/>
</dbReference>
<dbReference type="SMART" id="SM00220">
    <property type="entry name" value="S_TKc"/>
    <property type="match status" value="1"/>
</dbReference>
<dbReference type="InParanoid" id="A0A6L2PAX8"/>
<name>A0A6L2PAX8_COPFO</name>
<dbReference type="GO" id="GO:0003779">
    <property type="term" value="F:actin binding"/>
    <property type="evidence" value="ECO:0007669"/>
    <property type="project" value="UniProtKB-KW"/>
</dbReference>
<dbReference type="Pfam" id="PF00069">
    <property type="entry name" value="Pkinase"/>
    <property type="match status" value="1"/>
</dbReference>
<keyword evidence="8" id="KW-0505">Motor protein</keyword>
<dbReference type="PANTHER" id="PTHR46256:SF2">
    <property type="entry name" value="NEITHER INACTIVATION NOR AFTERPOTENTIAL PROTEIN C"/>
    <property type="match status" value="1"/>
</dbReference>
<sequence length="380" mass="42928">PGERYAIGSLLGSGVYAEVFEATDQQADGRRVAIKIQAVTPATEEDVRSEYHILRKLSSHPNLPDLYGVYLKKSSSPSQHHKLWFVMELCEGGPVTDLVRGLKEANRQMQEEHIAYVLKGIVKVLVHLHENHAMHRDVKGSNILLTKDGEVKLVDFGLSRVLDSTLDKRSTYLGSPCWMAPEVIDCGFREEGSTYDSRIDVWALGITAIELGDGQAPYQDMHPTRTLFQIFRNPPPRLHLPANWSQDYNDFITECLIKNPEHRPHIMELLEHPFIKGVPQKDFHLSTELKILREQFAGKGKSTRKTEAVVRNGCLKTGLTTTEEVMHLEDLATIDKINEDITLTELHERLKQGHCHTFVGDVLLVLTPNEQQPSYSNEVG</sequence>
<dbReference type="InterPro" id="IPR000719">
    <property type="entry name" value="Prot_kinase_dom"/>
</dbReference>
<dbReference type="GO" id="GO:0016459">
    <property type="term" value="C:myosin complex"/>
    <property type="evidence" value="ECO:0007669"/>
    <property type="project" value="UniProtKB-KW"/>
</dbReference>
<feature type="non-terminal residue" evidence="16">
    <location>
        <position position="1"/>
    </location>
</feature>
<evidence type="ECO:0000256" key="2">
    <source>
        <dbReference type="ARBA" id="ARBA00004316"/>
    </source>
</evidence>
<dbReference type="InterPro" id="IPR036961">
    <property type="entry name" value="Kinesin_motor_dom_sf"/>
</dbReference>